<dbReference type="Pfam" id="PF00583">
    <property type="entry name" value="Acetyltransf_1"/>
    <property type="match status" value="1"/>
</dbReference>
<evidence type="ECO:0000313" key="3">
    <source>
        <dbReference type="Proteomes" id="UP001223261"/>
    </source>
</evidence>
<dbReference type="Gene3D" id="3.40.630.30">
    <property type="match status" value="1"/>
</dbReference>
<dbReference type="AlphaFoldDB" id="A0AAP1RUH8"/>
<dbReference type="PANTHER" id="PTHR43072">
    <property type="entry name" value="N-ACETYLTRANSFERASE"/>
    <property type="match status" value="1"/>
</dbReference>
<dbReference type="EMBL" id="CP118848">
    <property type="protein sequence ID" value="WHI59326.1"/>
    <property type="molecule type" value="Genomic_DNA"/>
</dbReference>
<dbReference type="PROSITE" id="PS51186">
    <property type="entry name" value="GNAT"/>
    <property type="match status" value="1"/>
</dbReference>
<gene>
    <name evidence="2" type="ORF">PYH69_11450</name>
</gene>
<name>A0AAP1RUH8_MAMLE</name>
<dbReference type="InterPro" id="IPR016181">
    <property type="entry name" value="Acyl_CoA_acyltransferase"/>
</dbReference>
<evidence type="ECO:0000259" key="1">
    <source>
        <dbReference type="PROSITE" id="PS51186"/>
    </source>
</evidence>
<dbReference type="PANTHER" id="PTHR43072:SF60">
    <property type="entry name" value="L-2,4-DIAMINOBUTYRIC ACID ACETYLTRANSFERASE"/>
    <property type="match status" value="1"/>
</dbReference>
<dbReference type="GO" id="GO:0016747">
    <property type="term" value="F:acyltransferase activity, transferring groups other than amino-acyl groups"/>
    <property type="evidence" value="ECO:0007669"/>
    <property type="project" value="InterPro"/>
</dbReference>
<dbReference type="CDD" id="cd04301">
    <property type="entry name" value="NAT_SF"/>
    <property type="match status" value="1"/>
</dbReference>
<organism evidence="2 3">
    <name type="scientific">Mammaliicoccus lentus</name>
    <name type="common">Staphylococcus lentus</name>
    <dbReference type="NCBI Taxonomy" id="42858"/>
    <lineage>
        <taxon>Bacteria</taxon>
        <taxon>Bacillati</taxon>
        <taxon>Bacillota</taxon>
        <taxon>Bacilli</taxon>
        <taxon>Bacillales</taxon>
        <taxon>Staphylococcaceae</taxon>
        <taxon>Mammaliicoccus</taxon>
    </lineage>
</organism>
<dbReference type="SUPFAM" id="SSF55729">
    <property type="entry name" value="Acyl-CoA N-acyltransferases (Nat)"/>
    <property type="match status" value="1"/>
</dbReference>
<protein>
    <submittedName>
        <fullName evidence="2">GNAT family N-acetyltransferase</fullName>
    </submittedName>
</protein>
<evidence type="ECO:0000313" key="2">
    <source>
        <dbReference type="EMBL" id="WHI59326.1"/>
    </source>
</evidence>
<feature type="domain" description="N-acetyltransferase" evidence="1">
    <location>
        <begin position="1"/>
        <end position="146"/>
    </location>
</feature>
<dbReference type="Proteomes" id="UP001223261">
    <property type="component" value="Chromosome"/>
</dbReference>
<reference evidence="2" key="1">
    <citation type="journal article" date="2023" name="Antibiotics">
        <title>Prevalence and Molecular Characterization of Methicillin-Resistant Staphylococci (MRS) and Mammaliicocci (MRM) in Dromedary Camels from Algeria: First Detection of SCCmec-mecC Hybrid in Methicillin-Resistant Mammaliicoccus lentus.</title>
        <authorList>
            <person name="Belhout C."/>
            <person name="Boyen F."/>
            <person name="Vereecke N."/>
            <person name="Theuns S."/>
            <person name="Taibi N."/>
            <person name="Stegger M."/>
            <person name="de la Fe-Rodriguez P.Y."/>
            <person name="Bouayad L."/>
            <person name="Elgroud R."/>
            <person name="Butaye P."/>
        </authorList>
    </citation>
    <scope>NUCLEOTIDE SEQUENCE</scope>
    <source>
        <strain evidence="2">7048</strain>
    </source>
</reference>
<accession>A0AAP1RUH8</accession>
<sequence length="146" mass="16895">MNIVKINEDDISRIVPIFNAYRVHAGKKSNKEQANTFLYNNLKNKNATIFIAEEENDVIGFIQLYTMLSSMKMSQLLIINDLFVTEQARGKHVGEKLMNQAFQYGKENGYEIMYLETEKTNVAGNKLYQKLGMVLDEDHNYYSKPL</sequence>
<proteinExistence type="predicted"/>
<dbReference type="RefSeq" id="WP_016998835.1">
    <property type="nucleotide sequence ID" value="NZ_CABIVY010000009.1"/>
</dbReference>
<dbReference type="InterPro" id="IPR000182">
    <property type="entry name" value="GNAT_dom"/>
</dbReference>